<feature type="domain" description="Gfo/Idh/MocA-like oxidoreductase bacterial type C-terminal" evidence="3">
    <location>
        <begin position="203"/>
        <end position="270"/>
    </location>
</feature>
<dbReference type="Pfam" id="PF01408">
    <property type="entry name" value="GFO_IDH_MocA"/>
    <property type="match status" value="1"/>
</dbReference>
<dbReference type="PANTHER" id="PTHR43818">
    <property type="entry name" value="BCDNA.GH03377"/>
    <property type="match status" value="1"/>
</dbReference>
<name>A0A5R8K8D4_9BACT</name>
<evidence type="ECO:0000259" key="3">
    <source>
        <dbReference type="Pfam" id="PF19051"/>
    </source>
</evidence>
<dbReference type="InterPro" id="IPR006311">
    <property type="entry name" value="TAT_signal"/>
</dbReference>
<gene>
    <name evidence="4" type="ORF">FEM03_21850</name>
</gene>
<proteinExistence type="predicted"/>
<dbReference type="InterPro" id="IPR000683">
    <property type="entry name" value="Gfo/Idh/MocA-like_OxRdtase_N"/>
</dbReference>
<dbReference type="GO" id="GO:0000166">
    <property type="term" value="F:nucleotide binding"/>
    <property type="evidence" value="ECO:0007669"/>
    <property type="project" value="InterPro"/>
</dbReference>
<keyword evidence="5" id="KW-1185">Reference proteome</keyword>
<protein>
    <submittedName>
        <fullName evidence="4">Gfo/Idh/MocA family oxidoreductase</fullName>
    </submittedName>
</protein>
<evidence type="ECO:0000256" key="1">
    <source>
        <dbReference type="SAM" id="SignalP"/>
    </source>
</evidence>
<dbReference type="PROSITE" id="PS51318">
    <property type="entry name" value="TAT"/>
    <property type="match status" value="1"/>
</dbReference>
<feature type="signal peptide" evidence="1">
    <location>
        <begin position="1"/>
        <end position="22"/>
    </location>
</feature>
<dbReference type="SUPFAM" id="SSF51735">
    <property type="entry name" value="NAD(P)-binding Rossmann-fold domains"/>
    <property type="match status" value="1"/>
</dbReference>
<dbReference type="Proteomes" id="UP000306196">
    <property type="component" value="Unassembled WGS sequence"/>
</dbReference>
<dbReference type="OrthoDB" id="178664at2"/>
<evidence type="ECO:0000313" key="4">
    <source>
        <dbReference type="EMBL" id="TLD68566.1"/>
    </source>
</evidence>
<reference evidence="4 5" key="1">
    <citation type="submission" date="2019-05" db="EMBL/GenBank/DDBJ databases">
        <title>Verrucobacter flavum gen. nov., sp. nov. a new member of the family Verrucomicrobiaceae.</title>
        <authorList>
            <person name="Szuroczki S."/>
            <person name="Abbaszade G."/>
            <person name="Szabo A."/>
            <person name="Felfoldi T."/>
            <person name="Schumann P."/>
            <person name="Boka K."/>
            <person name="Keki Z."/>
            <person name="Toumi M."/>
            <person name="Toth E."/>
        </authorList>
    </citation>
    <scope>NUCLEOTIDE SEQUENCE [LARGE SCALE GENOMIC DNA]</scope>
    <source>
        <strain evidence="4 5">MG-N-17</strain>
    </source>
</reference>
<sequence length="487" mass="54181">MPSSLSRRHLLRNSLFAGTALALPTWSRAAGANSDIRIAVIGFNSKGAGHIKSLLKIKGVRLAALCDVDTDVIDKHVEQLKKLNLTVKTYADYRKLVEDPDIDAVVIATPNHTHTVIALAALAAGKHVYVEKPVCHNIHEGALLVAAGKKVEGKLILQHGMQRRSDPGWDAAEEYLKTGALGKTVLSRAMNFRARQSIGQVTSAQKPPTTVDYDLWSGPREIVPIMREQFHYDWHWQWAYGNGDIGNNGPHQLDVARRAIGNPATLPLRVMSFGHRWGYTDNGETPNNQFALYDYGNDTPPILFDNRGLPRADMNWQKGWEPAYKGVRIGNIYHCEGGYIAESKAYDNQGKWNGVKFPINDGADHMNHFISSIQTGKRVHENLHINHGFQAAALAHMANISYRVGKQIPVDQIRERITNDTLILETFNDFTANLEANQINLATTPPILGPWLTFNPDTLKFEGEFAPEANSIAESDTYRKGFELTQV</sequence>
<feature type="domain" description="Gfo/Idh/MocA-like oxidoreductase N-terminal" evidence="2">
    <location>
        <begin position="36"/>
        <end position="156"/>
    </location>
</feature>
<dbReference type="PANTHER" id="PTHR43818:SF5">
    <property type="entry name" value="OXIDOREDUCTASE FAMILY PROTEIN"/>
    <property type="match status" value="1"/>
</dbReference>
<comment type="caution">
    <text evidence="4">The sequence shown here is derived from an EMBL/GenBank/DDBJ whole genome shotgun (WGS) entry which is preliminary data.</text>
</comment>
<dbReference type="InterPro" id="IPR036291">
    <property type="entry name" value="NAD(P)-bd_dom_sf"/>
</dbReference>
<dbReference type="Gene3D" id="3.30.360.10">
    <property type="entry name" value="Dihydrodipicolinate Reductase, domain 2"/>
    <property type="match status" value="1"/>
</dbReference>
<dbReference type="InterPro" id="IPR050463">
    <property type="entry name" value="Gfo/Idh/MocA_oxidrdct_glycsds"/>
</dbReference>
<feature type="chain" id="PRO_5024376736" evidence="1">
    <location>
        <begin position="23"/>
        <end position="487"/>
    </location>
</feature>
<dbReference type="SUPFAM" id="SSF55347">
    <property type="entry name" value="Glyceraldehyde-3-phosphate dehydrogenase-like, C-terminal domain"/>
    <property type="match status" value="1"/>
</dbReference>
<dbReference type="InterPro" id="IPR043906">
    <property type="entry name" value="Gfo/Idh/MocA_OxRdtase_bact_C"/>
</dbReference>
<evidence type="ECO:0000313" key="5">
    <source>
        <dbReference type="Proteomes" id="UP000306196"/>
    </source>
</evidence>
<dbReference type="EMBL" id="VAUV01000022">
    <property type="protein sequence ID" value="TLD68566.1"/>
    <property type="molecule type" value="Genomic_DNA"/>
</dbReference>
<organism evidence="4 5">
    <name type="scientific">Phragmitibacter flavus</name>
    <dbReference type="NCBI Taxonomy" id="2576071"/>
    <lineage>
        <taxon>Bacteria</taxon>
        <taxon>Pseudomonadati</taxon>
        <taxon>Verrucomicrobiota</taxon>
        <taxon>Verrucomicrobiia</taxon>
        <taxon>Verrucomicrobiales</taxon>
        <taxon>Verrucomicrobiaceae</taxon>
        <taxon>Phragmitibacter</taxon>
    </lineage>
</organism>
<dbReference type="AlphaFoldDB" id="A0A5R8K8D4"/>
<accession>A0A5R8K8D4</accession>
<dbReference type="Pfam" id="PF19051">
    <property type="entry name" value="GFO_IDH_MocA_C2"/>
    <property type="match status" value="1"/>
</dbReference>
<dbReference type="Gene3D" id="3.40.50.720">
    <property type="entry name" value="NAD(P)-binding Rossmann-like Domain"/>
    <property type="match status" value="1"/>
</dbReference>
<dbReference type="RefSeq" id="WP_138088443.1">
    <property type="nucleotide sequence ID" value="NZ_VAUV01000022.1"/>
</dbReference>
<evidence type="ECO:0000259" key="2">
    <source>
        <dbReference type="Pfam" id="PF01408"/>
    </source>
</evidence>
<keyword evidence="1" id="KW-0732">Signal</keyword>